<comment type="caution">
    <text evidence="2">The sequence shown here is derived from an EMBL/GenBank/DDBJ whole genome shotgun (WGS) entry which is preliminary data.</text>
</comment>
<feature type="region of interest" description="Disordered" evidence="1">
    <location>
        <begin position="89"/>
        <end position="111"/>
    </location>
</feature>
<accession>A0ABQ7C2Y5</accession>
<evidence type="ECO:0000256" key="1">
    <source>
        <dbReference type="SAM" id="MobiDB-lite"/>
    </source>
</evidence>
<evidence type="ECO:0000313" key="2">
    <source>
        <dbReference type="EMBL" id="KAF3546354.1"/>
    </source>
</evidence>
<reference evidence="2 3" key="1">
    <citation type="journal article" date="2020" name="BMC Genomics">
        <title>Intraspecific diversification of the crop wild relative Brassica cretica Lam. using demographic model selection.</title>
        <authorList>
            <person name="Kioukis A."/>
            <person name="Michalopoulou V.A."/>
            <person name="Briers L."/>
            <person name="Pirintsos S."/>
            <person name="Studholme D.J."/>
            <person name="Pavlidis P."/>
            <person name="Sarris P.F."/>
        </authorList>
    </citation>
    <scope>NUCLEOTIDE SEQUENCE [LARGE SCALE GENOMIC DNA]</scope>
    <source>
        <strain evidence="3">cv. PFS-1207/04</strain>
    </source>
</reference>
<proteinExistence type="predicted"/>
<dbReference type="EMBL" id="QGKV02000832">
    <property type="protein sequence ID" value="KAF3546354.1"/>
    <property type="molecule type" value="Genomic_DNA"/>
</dbReference>
<keyword evidence="3" id="KW-1185">Reference proteome</keyword>
<dbReference type="InterPro" id="IPR027417">
    <property type="entry name" value="P-loop_NTPase"/>
</dbReference>
<dbReference type="PANTHER" id="PTHR11017">
    <property type="entry name" value="LEUCINE-RICH REPEAT-CONTAINING PROTEIN"/>
    <property type="match status" value="1"/>
</dbReference>
<organism evidence="2 3">
    <name type="scientific">Brassica cretica</name>
    <name type="common">Mustard</name>
    <dbReference type="NCBI Taxonomy" id="69181"/>
    <lineage>
        <taxon>Eukaryota</taxon>
        <taxon>Viridiplantae</taxon>
        <taxon>Streptophyta</taxon>
        <taxon>Embryophyta</taxon>
        <taxon>Tracheophyta</taxon>
        <taxon>Spermatophyta</taxon>
        <taxon>Magnoliopsida</taxon>
        <taxon>eudicotyledons</taxon>
        <taxon>Gunneridae</taxon>
        <taxon>Pentapetalae</taxon>
        <taxon>rosids</taxon>
        <taxon>malvids</taxon>
        <taxon>Brassicales</taxon>
        <taxon>Brassicaceae</taxon>
        <taxon>Brassiceae</taxon>
        <taxon>Brassica</taxon>
    </lineage>
</organism>
<dbReference type="Proteomes" id="UP000266723">
    <property type="component" value="Unassembled WGS sequence"/>
</dbReference>
<dbReference type="Gene3D" id="3.40.50.300">
    <property type="entry name" value="P-loop containing nucleotide triphosphate hydrolases"/>
    <property type="match status" value="1"/>
</dbReference>
<sequence length="121" mass="13380">MIEDIVTDVSNKLNLSAPSSDFVSLVGMESKMKEMRRLLQLDSDEVRKIGIWGPPGIGNVRARLDRGTTKMPKLLVRLGRQIVRKESVSEPGKRQFLNDANDGEGGSSGIGIDLEWNKDIT</sequence>
<dbReference type="PANTHER" id="PTHR11017:SF297">
    <property type="entry name" value="ADP-RIBOSYL CYCLASE_CYCLIC ADP-RIBOSE HYDROLASE"/>
    <property type="match status" value="1"/>
</dbReference>
<dbReference type="InterPro" id="IPR044974">
    <property type="entry name" value="Disease_R_plants"/>
</dbReference>
<name>A0ABQ7C2Y5_BRACR</name>
<evidence type="ECO:0000313" key="3">
    <source>
        <dbReference type="Proteomes" id="UP000266723"/>
    </source>
</evidence>
<gene>
    <name evidence="2" type="ORF">DY000_02009174</name>
</gene>
<protein>
    <submittedName>
        <fullName evidence="2">Uncharacterized protein</fullName>
    </submittedName>
</protein>